<dbReference type="HOGENOM" id="CLU_102873_0_0_4"/>
<dbReference type="Pfam" id="PF22491">
    <property type="entry name" value="DUF6988"/>
    <property type="match status" value="1"/>
</dbReference>
<organism evidence="1 2">
    <name type="scientific">Methylibium petroleiphilum (strain ATCC BAA-1232 / LMG 22953 / PM1)</name>
    <dbReference type="NCBI Taxonomy" id="420662"/>
    <lineage>
        <taxon>Bacteria</taxon>
        <taxon>Pseudomonadati</taxon>
        <taxon>Pseudomonadota</taxon>
        <taxon>Betaproteobacteria</taxon>
        <taxon>Burkholderiales</taxon>
        <taxon>Sphaerotilaceae</taxon>
        <taxon>Methylibium</taxon>
    </lineage>
</organism>
<dbReference type="AlphaFoldDB" id="A2SK42"/>
<protein>
    <submittedName>
        <fullName evidence="1">Uncharacterized protein</fullName>
    </submittedName>
</protein>
<accession>A2SK42</accession>
<sequence length="198" mass="21403">MLQQVAELRDDPRGLAARRAALLALEHGAALRVLFSSGAPNSACALLRSQYEAVLRGAWALYAAPSEKVDRLNRPLDPDSEQAAKNLDGPERMLDAIKARAGLNPQLMGLVIPLEEIRVNQWKAMNSFVHGGIHPLQRTDGFPVELAAQVVRNSNGISHIACRLLARLASTADVATAAEMERAYVGFEDCVPMKPTSA</sequence>
<proteinExistence type="predicted"/>
<evidence type="ECO:0000313" key="2">
    <source>
        <dbReference type="Proteomes" id="UP000000366"/>
    </source>
</evidence>
<dbReference type="eggNOG" id="ENOG50313IZ">
    <property type="taxonomic scope" value="Bacteria"/>
</dbReference>
<dbReference type="KEGG" id="mpt:Mpe_A2978"/>
<evidence type="ECO:0000313" key="1">
    <source>
        <dbReference type="EMBL" id="ABM95931.1"/>
    </source>
</evidence>
<name>A2SK42_METPP</name>
<keyword evidence="2" id="KW-1185">Reference proteome</keyword>
<dbReference type="EMBL" id="CP000555">
    <property type="protein sequence ID" value="ABM95931.1"/>
    <property type="molecule type" value="Genomic_DNA"/>
</dbReference>
<reference evidence="1 2" key="1">
    <citation type="journal article" date="2007" name="J. Bacteriol.">
        <title>Whole-genome analysis of the methyl tert-butyl ether-degrading beta-proteobacterium Methylibium petroleiphilum PM1.</title>
        <authorList>
            <person name="Kane S.R."/>
            <person name="Chakicherla A.Y."/>
            <person name="Chain P.S.G."/>
            <person name="Schmidt R."/>
            <person name="Shin M.W."/>
            <person name="Legler T.C."/>
            <person name="Scow K.M."/>
            <person name="Larimer F.W."/>
            <person name="Lucas S.M."/>
            <person name="Richardson P.M."/>
            <person name="Hristova K.R."/>
        </authorList>
    </citation>
    <scope>NUCLEOTIDE SEQUENCE [LARGE SCALE GENOMIC DNA]</scope>
    <source>
        <strain evidence="2">ATCC BAA-1232 / LMG 22953 / PM1</strain>
    </source>
</reference>
<dbReference type="Proteomes" id="UP000000366">
    <property type="component" value="Chromosome"/>
</dbReference>
<dbReference type="STRING" id="420662.Mpe_A2978"/>
<gene>
    <name evidence="1" type="ordered locus">Mpe_A2978</name>
</gene>
<dbReference type="InterPro" id="IPR054257">
    <property type="entry name" value="DUF6988"/>
</dbReference>